<dbReference type="InterPro" id="IPR050979">
    <property type="entry name" value="LD-transpeptidase"/>
</dbReference>
<feature type="active site" description="Proton donor/acceptor" evidence="6">
    <location>
        <position position="168"/>
    </location>
</feature>
<evidence type="ECO:0000256" key="2">
    <source>
        <dbReference type="ARBA" id="ARBA00022679"/>
    </source>
</evidence>
<dbReference type="InterPro" id="IPR005490">
    <property type="entry name" value="LD_TPept_cat_dom"/>
</dbReference>
<feature type="transmembrane region" description="Helical" evidence="7">
    <location>
        <begin position="6"/>
        <end position="26"/>
    </location>
</feature>
<keyword evidence="7" id="KW-1133">Transmembrane helix</keyword>
<dbReference type="UniPathway" id="UPA00219"/>
<evidence type="ECO:0000256" key="3">
    <source>
        <dbReference type="ARBA" id="ARBA00022960"/>
    </source>
</evidence>
<keyword evidence="7" id="KW-0812">Transmembrane</keyword>
<reference evidence="9 10" key="1">
    <citation type="journal article" date="2015" name="Genome Announc.">
        <title>Expanding the biotechnology potential of lactobacilli through comparative genomics of 213 strains and associated genera.</title>
        <authorList>
            <person name="Sun Z."/>
            <person name="Harris H.M."/>
            <person name="McCann A."/>
            <person name="Guo C."/>
            <person name="Argimon S."/>
            <person name="Zhang W."/>
            <person name="Yang X."/>
            <person name="Jeffery I.B."/>
            <person name="Cooney J.C."/>
            <person name="Kagawa T.F."/>
            <person name="Liu W."/>
            <person name="Song Y."/>
            <person name="Salvetti E."/>
            <person name="Wrobel A."/>
            <person name="Rasinkangas P."/>
            <person name="Parkhill J."/>
            <person name="Rea M.C."/>
            <person name="O'Sullivan O."/>
            <person name="Ritari J."/>
            <person name="Douillard F.P."/>
            <person name="Paul Ross R."/>
            <person name="Yang R."/>
            <person name="Briner A.E."/>
            <person name="Felis G.E."/>
            <person name="de Vos W.M."/>
            <person name="Barrangou R."/>
            <person name="Klaenhammer T.R."/>
            <person name="Caufield P.W."/>
            <person name="Cui Y."/>
            <person name="Zhang H."/>
            <person name="O'Toole P.W."/>
        </authorList>
    </citation>
    <scope>NUCLEOTIDE SEQUENCE [LARGE SCALE GENOMIC DNA]</scope>
    <source>
        <strain evidence="9 10">DSM 15946</strain>
    </source>
</reference>
<evidence type="ECO:0000313" key="10">
    <source>
        <dbReference type="Proteomes" id="UP000050816"/>
    </source>
</evidence>
<accession>A0A0R1U526</accession>
<dbReference type="GO" id="GO:0008360">
    <property type="term" value="P:regulation of cell shape"/>
    <property type="evidence" value="ECO:0007669"/>
    <property type="project" value="UniProtKB-UniRule"/>
</dbReference>
<dbReference type="EMBL" id="AZFK01000077">
    <property type="protein sequence ID" value="KRL88336.1"/>
    <property type="molecule type" value="Genomic_DNA"/>
</dbReference>
<dbReference type="GO" id="GO:0071972">
    <property type="term" value="F:peptidoglycan L,D-transpeptidase activity"/>
    <property type="evidence" value="ECO:0007669"/>
    <property type="project" value="TreeGrafter"/>
</dbReference>
<keyword evidence="5 6" id="KW-0961">Cell wall biogenesis/degradation</keyword>
<evidence type="ECO:0000256" key="1">
    <source>
        <dbReference type="ARBA" id="ARBA00004752"/>
    </source>
</evidence>
<keyword evidence="4 6" id="KW-0573">Peptidoglycan synthesis</keyword>
<dbReference type="AlphaFoldDB" id="A0A0R1U526"/>
<name>A0A0R1U526_9LACO</name>
<dbReference type="Pfam" id="PF03734">
    <property type="entry name" value="YkuD"/>
    <property type="match status" value="1"/>
</dbReference>
<organism evidence="9 10">
    <name type="scientific">Limosilactobacillus ingluviei DSM 15946</name>
    <dbReference type="NCBI Taxonomy" id="1423760"/>
    <lineage>
        <taxon>Bacteria</taxon>
        <taxon>Bacillati</taxon>
        <taxon>Bacillota</taxon>
        <taxon>Bacilli</taxon>
        <taxon>Lactobacillales</taxon>
        <taxon>Lactobacillaceae</taxon>
        <taxon>Limosilactobacillus</taxon>
    </lineage>
</organism>
<keyword evidence="7" id="KW-0472">Membrane</keyword>
<dbReference type="PATRIC" id="fig|1423760.3.peg.288"/>
<comment type="caution">
    <text evidence="9">The sequence shown here is derived from an EMBL/GenBank/DDBJ whole genome shotgun (WGS) entry which is preliminary data.</text>
</comment>
<proteinExistence type="predicted"/>
<dbReference type="GO" id="GO:0016740">
    <property type="term" value="F:transferase activity"/>
    <property type="evidence" value="ECO:0007669"/>
    <property type="project" value="UniProtKB-KW"/>
</dbReference>
<dbReference type="GO" id="GO:0018104">
    <property type="term" value="P:peptidoglycan-protein cross-linking"/>
    <property type="evidence" value="ECO:0007669"/>
    <property type="project" value="TreeGrafter"/>
</dbReference>
<dbReference type="PROSITE" id="PS52029">
    <property type="entry name" value="LD_TPASE"/>
    <property type="match status" value="1"/>
</dbReference>
<dbReference type="SUPFAM" id="SSF141523">
    <property type="entry name" value="L,D-transpeptidase catalytic domain-like"/>
    <property type="match status" value="1"/>
</dbReference>
<keyword evidence="2" id="KW-0808">Transferase</keyword>
<evidence type="ECO:0000313" key="9">
    <source>
        <dbReference type="EMBL" id="KRL88336.1"/>
    </source>
</evidence>
<dbReference type="RefSeq" id="WP_056955326.1">
    <property type="nucleotide sequence ID" value="NZ_AZFK01000077.1"/>
</dbReference>
<feature type="active site" description="Nucleophile" evidence="6">
    <location>
        <position position="195"/>
    </location>
</feature>
<gene>
    <name evidence="9" type="ORF">FC43_GL000269</name>
</gene>
<dbReference type="PANTHER" id="PTHR30582">
    <property type="entry name" value="L,D-TRANSPEPTIDASE"/>
    <property type="match status" value="1"/>
</dbReference>
<dbReference type="Proteomes" id="UP000050816">
    <property type="component" value="Unassembled WGS sequence"/>
</dbReference>
<comment type="pathway">
    <text evidence="1 6">Cell wall biogenesis; peptidoglycan biosynthesis.</text>
</comment>
<evidence type="ECO:0000259" key="8">
    <source>
        <dbReference type="PROSITE" id="PS52029"/>
    </source>
</evidence>
<dbReference type="CDD" id="cd16913">
    <property type="entry name" value="YkuD_like"/>
    <property type="match status" value="1"/>
</dbReference>
<evidence type="ECO:0000256" key="5">
    <source>
        <dbReference type="ARBA" id="ARBA00023316"/>
    </source>
</evidence>
<dbReference type="GO" id="GO:0071555">
    <property type="term" value="P:cell wall organization"/>
    <property type="evidence" value="ECO:0007669"/>
    <property type="project" value="UniProtKB-UniRule"/>
</dbReference>
<evidence type="ECO:0000256" key="4">
    <source>
        <dbReference type="ARBA" id="ARBA00022984"/>
    </source>
</evidence>
<dbReference type="GO" id="GO:0005576">
    <property type="term" value="C:extracellular region"/>
    <property type="evidence" value="ECO:0007669"/>
    <property type="project" value="TreeGrafter"/>
</dbReference>
<evidence type="ECO:0000256" key="6">
    <source>
        <dbReference type="PROSITE-ProRule" id="PRU01373"/>
    </source>
</evidence>
<evidence type="ECO:0000256" key="7">
    <source>
        <dbReference type="SAM" id="Phobius"/>
    </source>
</evidence>
<feature type="domain" description="L,D-TPase catalytic" evidence="8">
    <location>
        <begin position="86"/>
        <end position="219"/>
    </location>
</feature>
<dbReference type="PANTHER" id="PTHR30582:SF2">
    <property type="entry name" value="L,D-TRANSPEPTIDASE YCIB-RELATED"/>
    <property type="match status" value="1"/>
</dbReference>
<protein>
    <submittedName>
        <fullName evidence="9">ErfK YbiS YcfS YnhG</fullName>
    </submittedName>
</protein>
<dbReference type="Gene3D" id="2.40.440.10">
    <property type="entry name" value="L,D-transpeptidase catalytic domain-like"/>
    <property type="match status" value="1"/>
</dbReference>
<keyword evidence="3 6" id="KW-0133">Cell shape</keyword>
<dbReference type="InterPro" id="IPR038063">
    <property type="entry name" value="Transpep_catalytic_dom"/>
</dbReference>
<sequence>MNGKNLRIFYWVICGLMVILCVHLEWSRVKGNDELKTTATVTQSAQTVQADSVTQAGDSAHMRTPIDWHKSSETVPYPDLKTVKNFWIKVSLKHNRTYLYDGSKLLYTMYSTGGMYQKDPQTGQMKSMTPTGTFYAQAERGDTFFNQSLNEGANYWVSWKDHGTYLFHSVPTEAGGAYNAKEAAKLGKSTGSHGCIRLSIPDAKWMAANLPVGTKIVIQD</sequence>